<gene>
    <name evidence="6" type="ORF">GCM10008986_19670</name>
</gene>
<organism evidence="6 7">
    <name type="scientific">Salinibacillus aidingensis</name>
    <dbReference type="NCBI Taxonomy" id="237684"/>
    <lineage>
        <taxon>Bacteria</taxon>
        <taxon>Bacillati</taxon>
        <taxon>Bacillota</taxon>
        <taxon>Bacilli</taxon>
        <taxon>Bacillales</taxon>
        <taxon>Bacillaceae</taxon>
        <taxon>Salinibacillus</taxon>
    </lineage>
</organism>
<keyword evidence="3 5" id="KW-0413">Isomerase</keyword>
<evidence type="ECO:0000256" key="2">
    <source>
        <dbReference type="ARBA" id="ARBA00006206"/>
    </source>
</evidence>
<accession>A0ABP3L8V5</accession>
<evidence type="ECO:0000313" key="6">
    <source>
        <dbReference type="EMBL" id="GAA0493261.1"/>
    </source>
</evidence>
<dbReference type="EMBL" id="BAAADO010000003">
    <property type="protein sequence ID" value="GAA0493261.1"/>
    <property type="molecule type" value="Genomic_DNA"/>
</dbReference>
<keyword evidence="7" id="KW-1185">Reference proteome</keyword>
<dbReference type="CDD" id="cd09019">
    <property type="entry name" value="galactose_mutarotase_like"/>
    <property type="match status" value="1"/>
</dbReference>
<dbReference type="Proteomes" id="UP001500880">
    <property type="component" value="Unassembled WGS sequence"/>
</dbReference>
<evidence type="ECO:0000256" key="5">
    <source>
        <dbReference type="PIRNR" id="PIRNR005096"/>
    </source>
</evidence>
<dbReference type="InterPro" id="IPR014718">
    <property type="entry name" value="GH-type_carb-bd"/>
</dbReference>
<dbReference type="NCBIfam" id="NF008277">
    <property type="entry name" value="PRK11055.1"/>
    <property type="match status" value="1"/>
</dbReference>
<proteinExistence type="inferred from homology"/>
<dbReference type="Pfam" id="PF01263">
    <property type="entry name" value="Aldose_epim"/>
    <property type="match status" value="1"/>
</dbReference>
<protein>
    <recommendedName>
        <fullName evidence="5">Aldose 1-epimerase</fullName>
        <ecNumber evidence="5">5.1.3.3</ecNumber>
    </recommendedName>
</protein>
<keyword evidence="4 5" id="KW-0119">Carbohydrate metabolism</keyword>
<dbReference type="InterPro" id="IPR047215">
    <property type="entry name" value="Galactose_mutarotase-like"/>
</dbReference>
<dbReference type="PANTHER" id="PTHR10091">
    <property type="entry name" value="ALDOSE-1-EPIMERASE"/>
    <property type="match status" value="1"/>
</dbReference>
<comment type="pathway">
    <text evidence="1 5">Carbohydrate metabolism; hexose metabolism.</text>
</comment>
<dbReference type="InterPro" id="IPR008183">
    <property type="entry name" value="Aldose_1/G6P_1-epimerase"/>
</dbReference>
<name>A0ABP3L8V5_9BACI</name>
<reference evidence="7" key="1">
    <citation type="journal article" date="2019" name="Int. J. Syst. Evol. Microbiol.">
        <title>The Global Catalogue of Microorganisms (GCM) 10K type strain sequencing project: providing services to taxonomists for standard genome sequencing and annotation.</title>
        <authorList>
            <consortium name="The Broad Institute Genomics Platform"/>
            <consortium name="The Broad Institute Genome Sequencing Center for Infectious Disease"/>
            <person name="Wu L."/>
            <person name="Ma J."/>
        </authorList>
    </citation>
    <scope>NUCLEOTIDE SEQUENCE [LARGE SCALE GENOMIC DNA]</scope>
    <source>
        <strain evidence="7">JCM 12389</strain>
    </source>
</reference>
<dbReference type="RefSeq" id="WP_343840222.1">
    <property type="nucleotide sequence ID" value="NZ_BAAADO010000003.1"/>
</dbReference>
<dbReference type="SUPFAM" id="SSF74650">
    <property type="entry name" value="Galactose mutarotase-like"/>
    <property type="match status" value="1"/>
</dbReference>
<evidence type="ECO:0000256" key="3">
    <source>
        <dbReference type="ARBA" id="ARBA00023235"/>
    </source>
</evidence>
<evidence type="ECO:0000313" key="7">
    <source>
        <dbReference type="Proteomes" id="UP001500880"/>
    </source>
</evidence>
<evidence type="ECO:0000256" key="1">
    <source>
        <dbReference type="ARBA" id="ARBA00005028"/>
    </source>
</evidence>
<dbReference type="PIRSF" id="PIRSF005096">
    <property type="entry name" value="GALM"/>
    <property type="match status" value="1"/>
</dbReference>
<sequence length="345" mass="38919">MHIDTQSLNDEWKLYKLVNDHGMEVHVLNFGGIIKKILVPDKEGKFENVVLGYQDIEQYEHNSTFSGAMIGPVAGRIKGASFQLNGHTYHLEANNGSHHLHGGSSGFHSLIWKAQPFETADEAGVHLFHVREDGDGGYPGQVKAEVTYTLTNDNELILNYKAVTDQLTPIALTNHSYFNLSGNAKDTIHDHQVTIQSHRFVELDKELIPTGRILKVENTPFDFCRGRYLRDGIHSNHEQNRIAGNGYDHYFLFDESEPIKVVMKDPRSGRILSVKSDEPGMIMYTGNHLPEGLKLAEGTMKKYSGVCFETQSSPASLHEKGFPSVFLKPEETYQKRTVFQFDTEK</sequence>
<comment type="catalytic activity">
    <reaction evidence="5">
        <text>alpha-D-glucose = beta-D-glucose</text>
        <dbReference type="Rhea" id="RHEA:10264"/>
        <dbReference type="ChEBI" id="CHEBI:15903"/>
        <dbReference type="ChEBI" id="CHEBI:17925"/>
        <dbReference type="EC" id="5.1.3.3"/>
    </reaction>
</comment>
<comment type="caution">
    <text evidence="6">The sequence shown here is derived from an EMBL/GenBank/DDBJ whole genome shotgun (WGS) entry which is preliminary data.</text>
</comment>
<dbReference type="InterPro" id="IPR015443">
    <property type="entry name" value="Aldose_1-epimerase"/>
</dbReference>
<comment type="similarity">
    <text evidence="2 5">Belongs to the aldose epimerase family.</text>
</comment>
<evidence type="ECO:0000256" key="4">
    <source>
        <dbReference type="ARBA" id="ARBA00023277"/>
    </source>
</evidence>
<dbReference type="PANTHER" id="PTHR10091:SF0">
    <property type="entry name" value="GALACTOSE MUTAROTASE"/>
    <property type="match status" value="1"/>
</dbReference>
<dbReference type="InterPro" id="IPR011013">
    <property type="entry name" value="Gal_mutarotase_sf_dom"/>
</dbReference>
<dbReference type="EC" id="5.1.3.3" evidence="5"/>
<dbReference type="Gene3D" id="2.70.98.10">
    <property type="match status" value="1"/>
</dbReference>